<evidence type="ECO:0000256" key="1">
    <source>
        <dbReference type="SAM" id="SignalP"/>
    </source>
</evidence>
<dbReference type="EMBL" id="JAERSE020000002">
    <property type="protein sequence ID" value="MCA6067310.1"/>
    <property type="molecule type" value="Genomic_DNA"/>
</dbReference>
<organism evidence="2 3">
    <name type="scientific">Chryseobacterium tagetis</name>
    <dbReference type="NCBI Taxonomy" id="2801334"/>
    <lineage>
        <taxon>Bacteria</taxon>
        <taxon>Pseudomonadati</taxon>
        <taxon>Bacteroidota</taxon>
        <taxon>Flavobacteriia</taxon>
        <taxon>Flavobacteriales</taxon>
        <taxon>Weeksellaceae</taxon>
        <taxon>Chryseobacterium group</taxon>
        <taxon>Chryseobacterium</taxon>
    </lineage>
</organism>
<accession>A0ABS8A3X5</accession>
<protein>
    <submittedName>
        <fullName evidence="2">Uncharacterized protein</fullName>
    </submittedName>
</protein>
<gene>
    <name evidence="2" type="ORF">JI747_009000</name>
</gene>
<keyword evidence="1" id="KW-0732">Signal</keyword>
<evidence type="ECO:0000313" key="3">
    <source>
        <dbReference type="Proteomes" id="UP000618240"/>
    </source>
</evidence>
<comment type="caution">
    <text evidence="2">The sequence shown here is derived from an EMBL/GenBank/DDBJ whole genome shotgun (WGS) entry which is preliminary data.</text>
</comment>
<feature type="chain" id="PRO_5047331224" evidence="1">
    <location>
        <begin position="23"/>
        <end position="142"/>
    </location>
</feature>
<evidence type="ECO:0000313" key="2">
    <source>
        <dbReference type="EMBL" id="MCA6067310.1"/>
    </source>
</evidence>
<dbReference type="RefSeq" id="WP_225687883.1">
    <property type="nucleotide sequence ID" value="NZ_JAERSE020000002.1"/>
</dbReference>
<name>A0ABS8A3X5_9FLAO</name>
<reference evidence="2 3" key="1">
    <citation type="submission" date="2021-09" db="EMBL/GenBank/DDBJ databases">
        <title>Genome sequencing and assembly of Chryseobacterium sp. RG1.</title>
        <authorList>
            <person name="Chhetri G."/>
        </authorList>
    </citation>
    <scope>NUCLEOTIDE SEQUENCE [LARGE SCALE GENOMIC DNA]</scope>
    <source>
        <strain evidence="2 3">RG1</strain>
    </source>
</reference>
<keyword evidence="3" id="KW-1185">Reference proteome</keyword>
<proteinExistence type="predicted"/>
<dbReference type="Proteomes" id="UP000618240">
    <property type="component" value="Unassembled WGS sequence"/>
</dbReference>
<feature type="signal peptide" evidence="1">
    <location>
        <begin position="1"/>
        <end position="22"/>
    </location>
</feature>
<sequence length="142" mass="16650">MEKFQKYCLSVLLVIICSNISAQINNGSLENEDCRFYEIYNQFLNHECEGSQEFCVKEKARPNFAIHHKQNIIDIVGKSFFEKQQCRSCKNKVEVNFSEKEKHNLLLKNFEKSSKENLFAKILYFKAKVTKVRNKDDLNSIG</sequence>